<reference evidence="2" key="1">
    <citation type="journal article" date="2020" name="Nature">
        <title>Giant virus diversity and host interactions through global metagenomics.</title>
        <authorList>
            <person name="Schulz F."/>
            <person name="Roux S."/>
            <person name="Paez-Espino D."/>
            <person name="Jungbluth S."/>
            <person name="Walsh D.A."/>
            <person name="Denef V.J."/>
            <person name="McMahon K.D."/>
            <person name="Konstantinidis K.T."/>
            <person name="Eloe-Fadrosh E.A."/>
            <person name="Kyrpides N.C."/>
            <person name="Woyke T."/>
        </authorList>
    </citation>
    <scope>NUCLEOTIDE SEQUENCE</scope>
    <source>
        <strain evidence="2">GVMAG-M-3300023184-165</strain>
    </source>
</reference>
<name>A0A6C0HQM8_9ZZZZ</name>
<protein>
    <submittedName>
        <fullName evidence="2">Uncharacterized protein</fullName>
    </submittedName>
</protein>
<evidence type="ECO:0000313" key="2">
    <source>
        <dbReference type="EMBL" id="QHT83008.1"/>
    </source>
</evidence>
<dbReference type="EMBL" id="MN740005">
    <property type="protein sequence ID" value="QHT83008.1"/>
    <property type="molecule type" value="Genomic_DNA"/>
</dbReference>
<feature type="compositionally biased region" description="Basic and acidic residues" evidence="1">
    <location>
        <begin position="128"/>
        <end position="139"/>
    </location>
</feature>
<dbReference type="AlphaFoldDB" id="A0A6C0HQM8"/>
<sequence>MSASNFISTSGAEDMSGPSLCIPRVFANITEKRVAFVVREVGLGEIDHIDMVPKTAEDGTKFQRVFIHFKRWNNSEAAQRARERVLSGKEIKIVYDDPWFWKLSANRAVQRAPRQDGAKQRPQQKRPRLVDDDSSSGDHKKQHHHQKPLREPSPCLEEQNFEPKSPTEPPPADLDSQQPWTKVDYGNCSFLLPPKKTKRVVKVPGQKPRLQLQDNA</sequence>
<feature type="region of interest" description="Disordered" evidence="1">
    <location>
        <begin position="110"/>
        <end position="185"/>
    </location>
</feature>
<proteinExistence type="predicted"/>
<evidence type="ECO:0000256" key="1">
    <source>
        <dbReference type="SAM" id="MobiDB-lite"/>
    </source>
</evidence>
<accession>A0A6C0HQM8</accession>
<organism evidence="2">
    <name type="scientific">viral metagenome</name>
    <dbReference type="NCBI Taxonomy" id="1070528"/>
    <lineage>
        <taxon>unclassified sequences</taxon>
        <taxon>metagenomes</taxon>
        <taxon>organismal metagenomes</taxon>
    </lineage>
</organism>